<evidence type="ECO:0000256" key="6">
    <source>
        <dbReference type="ARBA" id="ARBA00023136"/>
    </source>
</evidence>
<dbReference type="CDD" id="cd19990">
    <property type="entry name" value="PBP1_GABAb_receptor_plant"/>
    <property type="match status" value="1"/>
</dbReference>
<dbReference type="PANTHER" id="PTHR34836:SF6">
    <property type="entry name" value="PERIPLASMIC BINDING PROTEIN-LIKE I"/>
    <property type="match status" value="1"/>
</dbReference>
<evidence type="ECO:0000313" key="13">
    <source>
        <dbReference type="EMBL" id="GJS85141.1"/>
    </source>
</evidence>
<organism evidence="13 14">
    <name type="scientific">Tanacetum coccineum</name>
    <dbReference type="NCBI Taxonomy" id="301880"/>
    <lineage>
        <taxon>Eukaryota</taxon>
        <taxon>Viridiplantae</taxon>
        <taxon>Streptophyta</taxon>
        <taxon>Embryophyta</taxon>
        <taxon>Tracheophyta</taxon>
        <taxon>Spermatophyta</taxon>
        <taxon>Magnoliopsida</taxon>
        <taxon>eudicotyledons</taxon>
        <taxon>Gunneridae</taxon>
        <taxon>Pentapetalae</taxon>
        <taxon>asterids</taxon>
        <taxon>campanulids</taxon>
        <taxon>Asterales</taxon>
        <taxon>Asteraceae</taxon>
        <taxon>Asteroideae</taxon>
        <taxon>Anthemideae</taxon>
        <taxon>Anthemidinae</taxon>
        <taxon>Tanacetum</taxon>
    </lineage>
</organism>
<keyword evidence="7 13" id="KW-0675">Receptor</keyword>
<evidence type="ECO:0000256" key="11">
    <source>
        <dbReference type="SAM" id="Phobius"/>
    </source>
</evidence>
<dbReference type="EMBL" id="BQNB010011028">
    <property type="protein sequence ID" value="GJS85141.1"/>
    <property type="molecule type" value="Genomic_DNA"/>
</dbReference>
<evidence type="ECO:0000256" key="9">
    <source>
        <dbReference type="ARBA" id="ARBA00023286"/>
    </source>
</evidence>
<reference evidence="13" key="1">
    <citation type="journal article" date="2022" name="Int. J. Mol. Sci.">
        <title>Draft Genome of Tanacetum Coccineum: Genomic Comparison of Closely Related Tanacetum-Family Plants.</title>
        <authorList>
            <person name="Yamashiro T."/>
            <person name="Shiraishi A."/>
            <person name="Nakayama K."/>
            <person name="Satake H."/>
        </authorList>
    </citation>
    <scope>NUCLEOTIDE SEQUENCE</scope>
</reference>
<dbReference type="PANTHER" id="PTHR34836">
    <property type="entry name" value="OS06G0188250 PROTEIN"/>
    <property type="match status" value="1"/>
</dbReference>
<feature type="transmembrane region" description="Helical" evidence="11">
    <location>
        <begin position="787"/>
        <end position="808"/>
    </location>
</feature>
<dbReference type="Proteomes" id="UP001151760">
    <property type="component" value="Unassembled WGS sequence"/>
</dbReference>
<gene>
    <name evidence="13" type="ORF">Tco_0751682</name>
</gene>
<evidence type="ECO:0000256" key="7">
    <source>
        <dbReference type="ARBA" id="ARBA00023170"/>
    </source>
</evidence>
<evidence type="ECO:0000256" key="8">
    <source>
        <dbReference type="ARBA" id="ARBA00023180"/>
    </source>
</evidence>
<dbReference type="SUPFAM" id="SSF53822">
    <property type="entry name" value="Periplasmic binding protein-like I"/>
    <property type="match status" value="1"/>
</dbReference>
<dbReference type="Gene3D" id="3.40.190.10">
    <property type="entry name" value="Periplasmic binding protein-like II"/>
    <property type="match status" value="2"/>
</dbReference>
<dbReference type="InterPro" id="IPR015683">
    <property type="entry name" value="Ionotropic_Glu_rcpt"/>
</dbReference>
<comment type="caution">
    <text evidence="13">The sequence shown here is derived from an EMBL/GenBank/DDBJ whole genome shotgun (WGS) entry which is preliminary data.</text>
</comment>
<dbReference type="InterPro" id="IPR001828">
    <property type="entry name" value="ANF_lig-bd_rcpt"/>
</dbReference>
<dbReference type="SUPFAM" id="SSF53850">
    <property type="entry name" value="Periplasmic binding protein-like II"/>
    <property type="match status" value="1"/>
</dbReference>
<comment type="subcellular location">
    <subcellularLocation>
        <location evidence="1">Membrane</location>
        <topology evidence="1">Multi-pass membrane protein</topology>
    </subcellularLocation>
</comment>
<keyword evidence="6 11" id="KW-0472">Membrane</keyword>
<keyword evidence="10" id="KW-0407">Ion channel</keyword>
<sequence>MYREFPFKENRKDSQLYYQPPLASCVGGTTSNRWVPIQNRTFSTHITSAELEIYEKNSTLWWVEHYIYGRKKNSVGQLIRRGDDEKDIKRHCSPAFSSDSLLENTTSSVIMSNETQANINTPVLVTDLLPRCRGRPPLTDISNEYLDHGDPTNICGACNASLWDFEARLKRPFHNIWSYSTCCGYGKVKKRSKAQEVPAYNEIPVGVILDMGSWIGKTVNSCISMALSDFYMVNSHYNTRIVVHNKDTHGEPLHALSAAVDLLAKQKVQAIIASESIVDAKFLAVLGDEAQVPILSLSPTPSSNKHPYFFQITKDEATQLKGISALAESFGWKNVIVICEDTDNGQDMAKLIANAFRLRGILVTYTSLILTPASSELVYKELYKLKTMHSKFFVIHVSPSLAAYLFLNAKHLGMMDAGYKWIITSKTMNFLNFMDGEVIESMQGVVGFKSYIPKSRDLQKFISKWREDYELTNINAYAIWAYDAVSALAMAVESTQTLRLNSKDLNMTASAQWTTAELLNQMLRISFDGLGGAFRFMNQRVSAQVLEIINVIGKGERRVGFWTKDVAFTKNFGNMNSFFDDGLEAIVWPGGIQTNPTQRMLQCIVLTCPNLFPCIKSRDVELEFYLVNGYTATLSSLLTVEQIQLASKGGSIVYTYDTFVAGVLGGSFKKEKLFKISDALELEYYADALSRGSKKGGVDAIVIEIPYIKEFLVKYPTGYTMTPYEVITNGFGFPFPLGSPWAPLISTQIAKLREDGTLKMLENKWLNPGSKESAPLQKVLNFRGLRGLFLISGVSMAAALFLYMLYYIHDKWHFC</sequence>
<dbReference type="Pfam" id="PF01094">
    <property type="entry name" value="ANF_receptor"/>
    <property type="match status" value="1"/>
</dbReference>
<dbReference type="SMART" id="SM00079">
    <property type="entry name" value="PBPe"/>
    <property type="match status" value="1"/>
</dbReference>
<keyword evidence="9" id="KW-1071">Ligand-gated ion channel</keyword>
<protein>
    <submittedName>
        <fullName evidence="13">Extracellular ligand-binding receptor</fullName>
    </submittedName>
</protein>
<evidence type="ECO:0000256" key="2">
    <source>
        <dbReference type="ARBA" id="ARBA00022448"/>
    </source>
</evidence>
<keyword evidence="14" id="KW-1185">Reference proteome</keyword>
<name>A0ABQ4Z7D4_9ASTR</name>
<accession>A0ABQ4Z7D4</accession>
<dbReference type="InterPro" id="IPR001320">
    <property type="entry name" value="Iontro_rcpt_C"/>
</dbReference>
<keyword evidence="3 11" id="KW-0812">Transmembrane</keyword>
<dbReference type="InterPro" id="IPR044440">
    <property type="entry name" value="GABAb_receptor_plant_PBP1"/>
</dbReference>
<keyword evidence="2" id="KW-0813">Transport</keyword>
<evidence type="ECO:0000259" key="12">
    <source>
        <dbReference type="SMART" id="SM00079"/>
    </source>
</evidence>
<dbReference type="Gene3D" id="3.40.50.2300">
    <property type="match status" value="2"/>
</dbReference>
<reference evidence="13" key="2">
    <citation type="submission" date="2022-01" db="EMBL/GenBank/DDBJ databases">
        <authorList>
            <person name="Yamashiro T."/>
            <person name="Shiraishi A."/>
            <person name="Satake H."/>
            <person name="Nakayama K."/>
        </authorList>
    </citation>
    <scope>NUCLEOTIDE SEQUENCE</scope>
</reference>
<dbReference type="InterPro" id="IPR028082">
    <property type="entry name" value="Peripla_BP_I"/>
</dbReference>
<keyword evidence="5" id="KW-0406">Ion transport</keyword>
<evidence type="ECO:0000256" key="5">
    <source>
        <dbReference type="ARBA" id="ARBA00023065"/>
    </source>
</evidence>
<keyword evidence="4 11" id="KW-1133">Transmembrane helix</keyword>
<evidence type="ECO:0000256" key="4">
    <source>
        <dbReference type="ARBA" id="ARBA00022989"/>
    </source>
</evidence>
<proteinExistence type="predicted"/>
<evidence type="ECO:0000256" key="10">
    <source>
        <dbReference type="ARBA" id="ARBA00023303"/>
    </source>
</evidence>
<feature type="domain" description="Ionotropic glutamate receptor C-terminal" evidence="12">
    <location>
        <begin position="585"/>
        <end position="768"/>
    </location>
</feature>
<evidence type="ECO:0000313" key="14">
    <source>
        <dbReference type="Proteomes" id="UP001151760"/>
    </source>
</evidence>
<evidence type="ECO:0000256" key="1">
    <source>
        <dbReference type="ARBA" id="ARBA00004141"/>
    </source>
</evidence>
<keyword evidence="8" id="KW-0325">Glycoprotein</keyword>
<evidence type="ECO:0000256" key="3">
    <source>
        <dbReference type="ARBA" id="ARBA00022692"/>
    </source>
</evidence>